<gene>
    <name evidence="1" type="ORF">WH96_11900</name>
</gene>
<keyword evidence="2" id="KW-1185">Reference proteome</keyword>
<dbReference type="STRING" id="1489064.WH96_11900"/>
<dbReference type="AlphaFoldDB" id="A0A0H2MDK7"/>
<dbReference type="InterPro" id="IPR033469">
    <property type="entry name" value="CYTH-like_dom_sf"/>
</dbReference>
<evidence type="ECO:0008006" key="3">
    <source>
        <dbReference type="Google" id="ProtNLM"/>
    </source>
</evidence>
<proteinExistence type="predicted"/>
<name>A0A0H2MDK7_9PROT</name>
<dbReference type="Gene3D" id="2.40.320.10">
    <property type="entry name" value="Hypothetical Protein Pfu-838710-001"/>
    <property type="match status" value="1"/>
</dbReference>
<reference evidence="1 2" key="1">
    <citation type="submission" date="2015-03" db="EMBL/GenBank/DDBJ databases">
        <title>Genome Sequence of Kiloniella spongiae MEBiC09566, isolated from a marine sponge.</title>
        <authorList>
            <person name="Shao Z."/>
            <person name="Wang L."/>
            <person name="Li X."/>
        </authorList>
    </citation>
    <scope>NUCLEOTIDE SEQUENCE [LARGE SCALE GENOMIC DNA]</scope>
    <source>
        <strain evidence="1 2">MEBiC09566</strain>
    </source>
</reference>
<dbReference type="RefSeq" id="WP_047764398.1">
    <property type="nucleotide sequence ID" value="NZ_LAQL01000007.1"/>
</dbReference>
<comment type="caution">
    <text evidence="1">The sequence shown here is derived from an EMBL/GenBank/DDBJ whole genome shotgun (WGS) entry which is preliminary data.</text>
</comment>
<sequence length="189" mass="22002">MPVENEYKFALHDPEGKLEAKLLASNCFRVGIRQGYIRKGARIREWHDLQTETIRYIFTYKHRVDDDVIEVETDISKEDFNRLWSVREYDVTKIRFKFVADDATWDVDFLKNQGKTYFSLAEVELPEAQRTVPTPPALIKDYVLGGTGRHDKTLSNKRLLHVDYARQVEAAFIAGEDAVQELISTYRVT</sequence>
<dbReference type="OrthoDB" id="7375601at2"/>
<dbReference type="Proteomes" id="UP000035444">
    <property type="component" value="Unassembled WGS sequence"/>
</dbReference>
<organism evidence="1 2">
    <name type="scientific">Kiloniella spongiae</name>
    <dbReference type="NCBI Taxonomy" id="1489064"/>
    <lineage>
        <taxon>Bacteria</taxon>
        <taxon>Pseudomonadati</taxon>
        <taxon>Pseudomonadota</taxon>
        <taxon>Alphaproteobacteria</taxon>
        <taxon>Rhodospirillales</taxon>
        <taxon>Kiloniellaceae</taxon>
        <taxon>Kiloniella</taxon>
    </lineage>
</organism>
<accession>A0A0H2MDK7</accession>
<evidence type="ECO:0000313" key="2">
    <source>
        <dbReference type="Proteomes" id="UP000035444"/>
    </source>
</evidence>
<evidence type="ECO:0000313" key="1">
    <source>
        <dbReference type="EMBL" id="KLN60433.1"/>
    </source>
</evidence>
<protein>
    <recommendedName>
        <fullName evidence="3">CYTH domain-containing protein</fullName>
    </recommendedName>
</protein>
<dbReference type="SUPFAM" id="SSF55154">
    <property type="entry name" value="CYTH-like phosphatases"/>
    <property type="match status" value="1"/>
</dbReference>
<dbReference type="EMBL" id="LAQL01000007">
    <property type="protein sequence ID" value="KLN60433.1"/>
    <property type="molecule type" value="Genomic_DNA"/>
</dbReference>